<dbReference type="PRINTS" id="PR00207">
    <property type="entry name" value="FLAGELLIN"/>
</dbReference>
<dbReference type="Proteomes" id="UP000053557">
    <property type="component" value="Unassembled WGS sequence"/>
</dbReference>
<evidence type="ECO:0000313" key="7">
    <source>
        <dbReference type="EMBL" id="KUO95693.1"/>
    </source>
</evidence>
<evidence type="ECO:0000259" key="5">
    <source>
        <dbReference type="Pfam" id="PF00669"/>
    </source>
</evidence>
<dbReference type="InterPro" id="IPR046358">
    <property type="entry name" value="Flagellin_C"/>
</dbReference>
<evidence type="ECO:0000259" key="6">
    <source>
        <dbReference type="Pfam" id="PF00700"/>
    </source>
</evidence>
<dbReference type="OrthoDB" id="9796789at2"/>
<comment type="function">
    <text evidence="4">Flagellin is the subunit protein which polymerizes to form the filaments of bacterial flagella.</text>
</comment>
<keyword evidence="8" id="KW-1185">Reference proteome</keyword>
<evidence type="ECO:0000256" key="1">
    <source>
        <dbReference type="ARBA" id="ARBA00005709"/>
    </source>
</evidence>
<dbReference type="RefSeq" id="WP_067716312.1">
    <property type="nucleotide sequence ID" value="NZ_LPVJ01000038.1"/>
</dbReference>
<dbReference type="EMBL" id="LPVJ01000038">
    <property type="protein sequence ID" value="KUO95693.1"/>
    <property type="molecule type" value="Genomic_DNA"/>
</dbReference>
<evidence type="ECO:0000313" key="8">
    <source>
        <dbReference type="Proteomes" id="UP000053557"/>
    </source>
</evidence>
<gene>
    <name evidence="7" type="ORF">ATW55_13160</name>
</gene>
<dbReference type="Pfam" id="PF00669">
    <property type="entry name" value="Flagellin_N"/>
    <property type="match status" value="1"/>
</dbReference>
<protein>
    <recommendedName>
        <fullName evidence="2 4">Flagellin</fullName>
    </recommendedName>
</protein>
<accession>A0A101XQH9</accession>
<proteinExistence type="inferred from homology"/>
<evidence type="ECO:0000256" key="4">
    <source>
        <dbReference type="RuleBase" id="RU362073"/>
    </source>
</evidence>
<keyword evidence="3 4" id="KW-0975">Bacterial flagellum</keyword>
<dbReference type="PANTHER" id="PTHR42792">
    <property type="entry name" value="FLAGELLIN"/>
    <property type="match status" value="1"/>
</dbReference>
<dbReference type="GO" id="GO:0009288">
    <property type="term" value="C:bacterial-type flagellum"/>
    <property type="evidence" value="ECO:0007669"/>
    <property type="project" value="UniProtKB-SubCell"/>
</dbReference>
<dbReference type="AlphaFoldDB" id="A0A101XQH9"/>
<name>A0A101XQH9_9BACL</name>
<dbReference type="PANTHER" id="PTHR42792:SF2">
    <property type="entry name" value="FLAGELLIN"/>
    <property type="match status" value="1"/>
</dbReference>
<dbReference type="GO" id="GO:0005576">
    <property type="term" value="C:extracellular region"/>
    <property type="evidence" value="ECO:0007669"/>
    <property type="project" value="UniProtKB-SubCell"/>
</dbReference>
<comment type="subcellular location">
    <subcellularLocation>
        <location evidence="4">Secreted</location>
    </subcellularLocation>
    <subcellularLocation>
        <location evidence="4">Bacterial flagellum</location>
    </subcellularLocation>
</comment>
<feature type="domain" description="Flagellin N-terminal" evidence="5">
    <location>
        <begin position="5"/>
        <end position="141"/>
    </location>
</feature>
<dbReference type="InterPro" id="IPR001492">
    <property type="entry name" value="Flagellin"/>
</dbReference>
<reference evidence="7 8" key="1">
    <citation type="submission" date="2015-12" db="EMBL/GenBank/DDBJ databases">
        <title>Draft genome sequence of Acidibacillus ferrooxidans ITV001, isolated from a chalcopyrite acid mine drainage site in Brazil.</title>
        <authorList>
            <person name="Dall'Agnol H."/>
            <person name="Nancucheo I."/>
            <person name="Johnson B."/>
            <person name="Oliveira R."/>
            <person name="Leite L."/>
            <person name="Pylro V."/>
            <person name="Nunes G.L."/>
            <person name="Tzotzos G."/>
            <person name="Fernandes G.R."/>
            <person name="Dutra J."/>
            <person name="Orellana S.C."/>
            <person name="Oliveira G."/>
        </authorList>
    </citation>
    <scope>NUCLEOTIDE SEQUENCE [LARGE SCALE GENOMIC DNA]</scope>
    <source>
        <strain evidence="8">ITV01</strain>
    </source>
</reference>
<comment type="similarity">
    <text evidence="1 4">Belongs to the bacterial flagellin family.</text>
</comment>
<feature type="domain" description="Flagellin C-terminal" evidence="6">
    <location>
        <begin position="356"/>
        <end position="441"/>
    </location>
</feature>
<organism evidence="7 8">
    <name type="scientific">Ferroacidibacillus organovorans</name>
    <dbReference type="NCBI Taxonomy" id="1765683"/>
    <lineage>
        <taxon>Bacteria</taxon>
        <taxon>Bacillati</taxon>
        <taxon>Bacillota</taxon>
        <taxon>Bacilli</taxon>
        <taxon>Bacillales</taxon>
        <taxon>Alicyclobacillaceae</taxon>
        <taxon>Ferroacidibacillus</taxon>
    </lineage>
</organism>
<evidence type="ECO:0000256" key="3">
    <source>
        <dbReference type="ARBA" id="ARBA00023143"/>
    </source>
</evidence>
<dbReference type="InterPro" id="IPR001029">
    <property type="entry name" value="Flagellin_N"/>
</dbReference>
<dbReference type="Pfam" id="PF00700">
    <property type="entry name" value="Flagellin_C"/>
    <property type="match status" value="1"/>
</dbReference>
<evidence type="ECO:0000256" key="2">
    <source>
        <dbReference type="ARBA" id="ARBA00020110"/>
    </source>
</evidence>
<comment type="caution">
    <text evidence="7">The sequence shown here is derived from an EMBL/GenBank/DDBJ whole genome shotgun (WGS) entry which is preliminary data.</text>
</comment>
<sequence length="442" mass="44951">MNFGINFNSSAQSILNNLSNVNSETSTAYQQLSTGNRINSAANDPAGYAISQQMTSQINGLNQASQNGQNGISLIQTASGGMNQVQSILQSMSTLANEASNAGLTFSNRANLQLEMNSLSAQVNSITNQTQYNGINLLSGQFSSLNTSASGNQLTLQVGADQGQTLSFSINATDVNNLGVAGSALASAADTAGTGTGTNSSITQVTTPASIVTGITTSSNSLLQGGMSLQLVMTASVAAGANSTTAGTITGYSLQLETANGTKIGSAVSLTAGVTSGSTVTIGDTNTGATLQLTLGTLSSLLTVASGNAAGSYTQIDSVSTSGTKSYSGSAANGFQAQNNAIALNVMTQSGAQDAITKIQSAISQLSTYQAQIGAVQDRLNYTVSNLNNASQNLQNAQSTITETNMAQTYTQFSQDQVLQQVGLSMLAQAQQQPGAILKLIQ</sequence>
<dbReference type="SUPFAM" id="SSF64518">
    <property type="entry name" value="Phase 1 flagellin"/>
    <property type="match status" value="1"/>
</dbReference>
<dbReference type="Gene3D" id="1.20.1330.10">
    <property type="entry name" value="f41 fragment of flagellin, N-terminal domain"/>
    <property type="match status" value="2"/>
</dbReference>
<dbReference type="GO" id="GO:0005198">
    <property type="term" value="F:structural molecule activity"/>
    <property type="evidence" value="ECO:0007669"/>
    <property type="project" value="UniProtKB-UniRule"/>
</dbReference>
<keyword evidence="4" id="KW-0964">Secreted</keyword>